<keyword evidence="2" id="KW-0812">Transmembrane</keyword>
<feature type="transmembrane region" description="Helical" evidence="2">
    <location>
        <begin position="12"/>
        <end position="38"/>
    </location>
</feature>
<evidence type="ECO:0000313" key="4">
    <source>
        <dbReference type="Proteomes" id="UP000066480"/>
    </source>
</evidence>
<dbReference type="KEGG" id="lmoi:VV02_11125"/>
<keyword evidence="2" id="KW-1133">Transmembrane helix</keyword>
<reference evidence="3 4" key="1">
    <citation type="submission" date="2015-03" db="EMBL/GenBank/DDBJ databases">
        <title>Luteipulveratus halotolerans sp. nov., a novel actinobacterium (Dermacoccaceae) from Sarawak, Malaysia.</title>
        <authorList>
            <person name="Juboi H."/>
            <person name="Basik A."/>
            <person name="Shamsul S.S."/>
            <person name="Arnold P."/>
            <person name="Schmitt E.K."/>
            <person name="Sanglier J.-J."/>
            <person name="Yeo T."/>
        </authorList>
    </citation>
    <scope>NUCLEOTIDE SEQUENCE [LARGE SCALE GENOMIC DNA]</scope>
    <source>
        <strain evidence="3 4">MN07-A0370</strain>
    </source>
</reference>
<sequence length="88" mass="9985">MWLGLGALVSVVGFILGHLMPTIAGILLALPGLLIFLLDRYSGGHPAPPLLSDEEEDDEDEDEYRDEDDEYGEYDDEDPTEEYFPRRR</sequence>
<name>A0A0K1JHW3_9MICO</name>
<evidence type="ECO:0000256" key="1">
    <source>
        <dbReference type="SAM" id="MobiDB-lite"/>
    </source>
</evidence>
<keyword evidence="2" id="KW-0472">Membrane</keyword>
<protein>
    <submittedName>
        <fullName evidence="3">Uncharacterized protein</fullName>
    </submittedName>
</protein>
<gene>
    <name evidence="3" type="ORF">VV02_11125</name>
</gene>
<dbReference type="EMBL" id="CP011112">
    <property type="protein sequence ID" value="AKU16286.1"/>
    <property type="molecule type" value="Genomic_DNA"/>
</dbReference>
<dbReference type="RefSeq" id="WP_052591606.1">
    <property type="nucleotide sequence ID" value="NZ_CP011112.1"/>
</dbReference>
<feature type="compositionally biased region" description="Acidic residues" evidence="1">
    <location>
        <begin position="52"/>
        <end position="81"/>
    </location>
</feature>
<accession>A0A0K1JHW3</accession>
<dbReference type="AlphaFoldDB" id="A0A0K1JHW3"/>
<organism evidence="3 4">
    <name type="scientific">Luteipulveratus mongoliensis</name>
    <dbReference type="NCBI Taxonomy" id="571913"/>
    <lineage>
        <taxon>Bacteria</taxon>
        <taxon>Bacillati</taxon>
        <taxon>Actinomycetota</taxon>
        <taxon>Actinomycetes</taxon>
        <taxon>Micrococcales</taxon>
        <taxon>Dermacoccaceae</taxon>
        <taxon>Luteipulveratus</taxon>
    </lineage>
</organism>
<feature type="region of interest" description="Disordered" evidence="1">
    <location>
        <begin position="46"/>
        <end position="88"/>
    </location>
</feature>
<dbReference type="Proteomes" id="UP000066480">
    <property type="component" value="Chromosome"/>
</dbReference>
<keyword evidence="4" id="KW-1185">Reference proteome</keyword>
<evidence type="ECO:0000313" key="3">
    <source>
        <dbReference type="EMBL" id="AKU16286.1"/>
    </source>
</evidence>
<proteinExistence type="predicted"/>
<evidence type="ECO:0000256" key="2">
    <source>
        <dbReference type="SAM" id="Phobius"/>
    </source>
</evidence>